<dbReference type="Proteomes" id="UP000422569">
    <property type="component" value="Chromosome"/>
</dbReference>
<dbReference type="GO" id="GO:0009986">
    <property type="term" value="C:cell surface"/>
    <property type="evidence" value="ECO:0007669"/>
    <property type="project" value="TreeGrafter"/>
</dbReference>
<evidence type="ECO:0000313" key="10">
    <source>
        <dbReference type="Proteomes" id="UP000422569"/>
    </source>
</evidence>
<evidence type="ECO:0000256" key="5">
    <source>
        <dbReference type="ARBA" id="ARBA00023295"/>
    </source>
</evidence>
<gene>
    <name evidence="9" type="ORF">F7D14_17445</name>
</gene>
<keyword evidence="10" id="KW-1185">Reference proteome</keyword>
<evidence type="ECO:0000313" key="9">
    <source>
        <dbReference type="EMBL" id="QGM99094.1"/>
    </source>
</evidence>
<keyword evidence="2 7" id="KW-0378">Hydrolase</keyword>
<dbReference type="Gene3D" id="3.20.20.80">
    <property type="entry name" value="Glycosidases"/>
    <property type="match status" value="1"/>
</dbReference>
<accession>A0A6B8M545</accession>
<feature type="domain" description="Glycoside hydrolase family 5" evidence="8">
    <location>
        <begin position="55"/>
        <end position="347"/>
    </location>
</feature>
<dbReference type="Pfam" id="PF00150">
    <property type="entry name" value="Cellulase"/>
    <property type="match status" value="1"/>
</dbReference>
<organism evidence="9 10">
    <name type="scientific">Methylocystis parvus</name>
    <dbReference type="NCBI Taxonomy" id="134"/>
    <lineage>
        <taxon>Bacteria</taxon>
        <taxon>Pseudomonadati</taxon>
        <taxon>Pseudomonadota</taxon>
        <taxon>Alphaproteobacteria</taxon>
        <taxon>Hyphomicrobiales</taxon>
        <taxon>Methylocystaceae</taxon>
        <taxon>Methylocystis</taxon>
    </lineage>
</organism>
<evidence type="ECO:0000259" key="8">
    <source>
        <dbReference type="Pfam" id="PF00150"/>
    </source>
</evidence>
<dbReference type="KEGG" id="mpar:F7D14_17445"/>
<name>A0A6B8M545_9HYPH</name>
<evidence type="ECO:0000256" key="7">
    <source>
        <dbReference type="RuleBase" id="RU361153"/>
    </source>
</evidence>
<reference evidence="9 10" key="1">
    <citation type="submission" date="2019-09" db="EMBL/GenBank/DDBJ databases">
        <title>Isolation and complete genome sequencing of Methylocystis species.</title>
        <authorList>
            <person name="Rumah B.L."/>
            <person name="Stead C.E."/>
            <person name="Stevens B.C."/>
            <person name="Minton N.P."/>
            <person name="Grosse-Honebrink A."/>
            <person name="Zhang Y."/>
        </authorList>
    </citation>
    <scope>NUCLEOTIDE SEQUENCE [LARGE SCALE GENOMIC DNA]</scope>
    <source>
        <strain evidence="9 10">BRCS2</strain>
    </source>
</reference>
<sequence>MAATFTRREALLGLSAASLAPAWAGDALRKGAIPHALRSGFNLPDQVPLRADQLPDASTLKTLRQMGLTHIRLPVVTEYLLPSFSGPATISSAMDDLSRALEMLLSMDYSVSVDMHPDSDFQNLYRRDAKAAHGALLANWPVLARHLSRWPDDRIWVELLNEPPTTDDDWRPFSEKLANVVRSQLPKNGIIVGPAPYQRHENLASWIPFADRNIVYAFHYYDPMAFTHQNAVWDKGSAWARMSDIPFPTEAGDATLLRLATEAGRRGDQEVERILKETAAVAWTAASIEAQLAGLAAWSETHGAPVIVNEFGVLRWKAKRADRRAWIAAVRAAAERHGFGWAHWDYSTSFGLLNDDRTIDRGVVQALLGG</sequence>
<proteinExistence type="inferred from homology"/>
<dbReference type="PANTHER" id="PTHR31297">
    <property type="entry name" value="GLUCAN ENDO-1,6-BETA-GLUCOSIDASE B"/>
    <property type="match status" value="1"/>
</dbReference>
<evidence type="ECO:0000256" key="1">
    <source>
        <dbReference type="ARBA" id="ARBA00005641"/>
    </source>
</evidence>
<evidence type="ECO:0000256" key="2">
    <source>
        <dbReference type="ARBA" id="ARBA00022801"/>
    </source>
</evidence>
<dbReference type="InterPro" id="IPR001547">
    <property type="entry name" value="Glyco_hydro_5"/>
</dbReference>
<dbReference type="RefSeq" id="WP_081495622.1">
    <property type="nucleotide sequence ID" value="NZ_CP044331.1"/>
</dbReference>
<dbReference type="AlphaFoldDB" id="A0A6B8M545"/>
<evidence type="ECO:0000256" key="3">
    <source>
        <dbReference type="ARBA" id="ARBA00023001"/>
    </source>
</evidence>
<dbReference type="InterPro" id="IPR050386">
    <property type="entry name" value="Glycosyl_hydrolase_5"/>
</dbReference>
<keyword evidence="3" id="KW-0136">Cellulose degradation</keyword>
<dbReference type="GO" id="GO:0005576">
    <property type="term" value="C:extracellular region"/>
    <property type="evidence" value="ECO:0007669"/>
    <property type="project" value="TreeGrafter"/>
</dbReference>
<dbReference type="GO" id="GO:0008422">
    <property type="term" value="F:beta-glucosidase activity"/>
    <property type="evidence" value="ECO:0007669"/>
    <property type="project" value="TreeGrafter"/>
</dbReference>
<keyword evidence="6" id="KW-0624">Polysaccharide degradation</keyword>
<dbReference type="EMBL" id="CP044331">
    <property type="protein sequence ID" value="QGM99094.1"/>
    <property type="molecule type" value="Genomic_DNA"/>
</dbReference>
<evidence type="ECO:0000256" key="6">
    <source>
        <dbReference type="ARBA" id="ARBA00023326"/>
    </source>
</evidence>
<comment type="similarity">
    <text evidence="1 7">Belongs to the glycosyl hydrolase 5 (cellulase A) family.</text>
</comment>
<dbReference type="GO" id="GO:0030245">
    <property type="term" value="P:cellulose catabolic process"/>
    <property type="evidence" value="ECO:0007669"/>
    <property type="project" value="UniProtKB-KW"/>
</dbReference>
<dbReference type="PANTHER" id="PTHR31297:SF41">
    <property type="entry name" value="ENDOGLUCANASE, PUTATIVE (AFU_ORTHOLOGUE AFUA_5G01830)-RELATED"/>
    <property type="match status" value="1"/>
</dbReference>
<keyword evidence="4" id="KW-0119">Carbohydrate metabolism</keyword>
<evidence type="ECO:0000256" key="4">
    <source>
        <dbReference type="ARBA" id="ARBA00023277"/>
    </source>
</evidence>
<protein>
    <submittedName>
        <fullName evidence="9">Glycoside hydrolase family 5 protein</fullName>
    </submittedName>
</protein>
<dbReference type="InterPro" id="IPR017853">
    <property type="entry name" value="GH"/>
</dbReference>
<keyword evidence="5 7" id="KW-0326">Glycosidase</keyword>
<dbReference type="SUPFAM" id="SSF51445">
    <property type="entry name" value="(Trans)glycosidases"/>
    <property type="match status" value="1"/>
</dbReference>